<organism evidence="1 2">
    <name type="scientific">Smallanthus sonchifolius</name>
    <dbReference type="NCBI Taxonomy" id="185202"/>
    <lineage>
        <taxon>Eukaryota</taxon>
        <taxon>Viridiplantae</taxon>
        <taxon>Streptophyta</taxon>
        <taxon>Embryophyta</taxon>
        <taxon>Tracheophyta</taxon>
        <taxon>Spermatophyta</taxon>
        <taxon>Magnoliopsida</taxon>
        <taxon>eudicotyledons</taxon>
        <taxon>Gunneridae</taxon>
        <taxon>Pentapetalae</taxon>
        <taxon>asterids</taxon>
        <taxon>campanulids</taxon>
        <taxon>Asterales</taxon>
        <taxon>Asteraceae</taxon>
        <taxon>Asteroideae</taxon>
        <taxon>Heliantheae alliance</taxon>
        <taxon>Millerieae</taxon>
        <taxon>Smallanthus</taxon>
    </lineage>
</organism>
<keyword evidence="2" id="KW-1185">Reference proteome</keyword>
<evidence type="ECO:0000313" key="1">
    <source>
        <dbReference type="EMBL" id="KAI3716809.1"/>
    </source>
</evidence>
<name>A0ACB9B367_9ASTR</name>
<sequence>MAKITKTKEQRGRMKIAKLLSLMGFHDDDHDTTVEIMLRRLRQIEGKTQVATLHKTPSPIKKFTIKFGGKTIVKVPLQTSVSEIIAGSPDDDDDDDMEIDYSSFDFEDHGSNMINYDQSFEETRFMNMETNLPSENPNFGGMEIEEFIASIGGSEAVLVIEKKITKSDCDKSQGRLLIPVLQVKNPGFLRMNEREKLGMREDVSVEVFDPERCKSTLNLAQWKMKNENYVLKTNWRKLVFKNGLKENTVIRVLAFRVDQQLCFAVVRV</sequence>
<reference evidence="1 2" key="2">
    <citation type="journal article" date="2022" name="Mol. Ecol. Resour.">
        <title>The genomes of chicory, endive, great burdock and yacon provide insights into Asteraceae paleo-polyploidization history and plant inulin production.</title>
        <authorList>
            <person name="Fan W."/>
            <person name="Wang S."/>
            <person name="Wang H."/>
            <person name="Wang A."/>
            <person name="Jiang F."/>
            <person name="Liu H."/>
            <person name="Zhao H."/>
            <person name="Xu D."/>
            <person name="Zhang Y."/>
        </authorList>
    </citation>
    <scope>NUCLEOTIDE SEQUENCE [LARGE SCALE GENOMIC DNA]</scope>
    <source>
        <strain evidence="2">cv. Yunnan</strain>
        <tissue evidence="1">Leaves</tissue>
    </source>
</reference>
<reference evidence="2" key="1">
    <citation type="journal article" date="2022" name="Mol. Ecol. Resour.">
        <title>The genomes of chicory, endive, great burdock and yacon provide insights into Asteraceae palaeo-polyploidization history and plant inulin production.</title>
        <authorList>
            <person name="Fan W."/>
            <person name="Wang S."/>
            <person name="Wang H."/>
            <person name="Wang A."/>
            <person name="Jiang F."/>
            <person name="Liu H."/>
            <person name="Zhao H."/>
            <person name="Xu D."/>
            <person name="Zhang Y."/>
        </authorList>
    </citation>
    <scope>NUCLEOTIDE SEQUENCE [LARGE SCALE GENOMIC DNA]</scope>
    <source>
        <strain evidence="2">cv. Yunnan</strain>
    </source>
</reference>
<proteinExistence type="predicted"/>
<protein>
    <submittedName>
        <fullName evidence="1">Uncharacterized protein</fullName>
    </submittedName>
</protein>
<gene>
    <name evidence="1" type="ORF">L1987_67975</name>
</gene>
<accession>A0ACB9B367</accession>
<dbReference type="Proteomes" id="UP001056120">
    <property type="component" value="Linkage Group LG23"/>
</dbReference>
<dbReference type="EMBL" id="CM042040">
    <property type="protein sequence ID" value="KAI3716809.1"/>
    <property type="molecule type" value="Genomic_DNA"/>
</dbReference>
<comment type="caution">
    <text evidence="1">The sequence shown here is derived from an EMBL/GenBank/DDBJ whole genome shotgun (WGS) entry which is preliminary data.</text>
</comment>
<evidence type="ECO:0000313" key="2">
    <source>
        <dbReference type="Proteomes" id="UP001056120"/>
    </source>
</evidence>